<accession>A0A8H7HN32</accession>
<dbReference type="EMBL" id="JACYCD010000078">
    <property type="protein sequence ID" value="KAF8703138.1"/>
    <property type="molecule type" value="Genomic_DNA"/>
</dbReference>
<evidence type="ECO:0000313" key="2">
    <source>
        <dbReference type="Proteomes" id="UP000602905"/>
    </source>
</evidence>
<sequence length="414" mass="47355">MNRGAAETWRAALDNVGLPPCPDGSMSEPKYAALMFFEICAEYGGAAARHVDPILFLRLCYRCGKAIALKIDDTDDVANLLLCSPYLVLPRGKTRIVGCQVKEYERIREIVDELEKGEGTTFKDWICESELAHSTSGSKLEKKKKRMHALPIQTRLIKLSWDAVDISECKEPTQEWKTLVFKTKLLDDNEWRDILPHLLDALEQFYEKRIEEEACHREIERGIIIGNWSDEWTDRNTERWKTRTSEMMLYSQGIKKFSTTLSIPWAPRSSKVMTTCPHVIELLANDLPMDEFERKFEEKQSLIKEFYSEWRTREEAAVLELLPEGLKSAEMRTWEFDLVSCTNNEGAVTTGDTLSTNAKILLRADCLLNVSIGIYTRYYYHNNLGALKGVSFYDLDSAKVAKAILRGLGRPDAS</sequence>
<organism evidence="1 2">
    <name type="scientific">Rhizoctonia solani</name>
    <dbReference type="NCBI Taxonomy" id="456999"/>
    <lineage>
        <taxon>Eukaryota</taxon>
        <taxon>Fungi</taxon>
        <taxon>Dikarya</taxon>
        <taxon>Basidiomycota</taxon>
        <taxon>Agaricomycotina</taxon>
        <taxon>Agaricomycetes</taxon>
        <taxon>Cantharellales</taxon>
        <taxon>Ceratobasidiaceae</taxon>
        <taxon>Rhizoctonia</taxon>
    </lineage>
</organism>
<gene>
    <name evidence="1" type="ORF">RHS03_06268</name>
</gene>
<comment type="caution">
    <text evidence="1">The sequence shown here is derived from an EMBL/GenBank/DDBJ whole genome shotgun (WGS) entry which is preliminary data.</text>
</comment>
<dbReference type="OrthoDB" id="10653004at2759"/>
<feature type="non-terminal residue" evidence="1">
    <location>
        <position position="414"/>
    </location>
</feature>
<dbReference type="Proteomes" id="UP000602905">
    <property type="component" value="Unassembled WGS sequence"/>
</dbReference>
<dbReference type="AlphaFoldDB" id="A0A8H7HN32"/>
<name>A0A8H7HN32_9AGAM</name>
<proteinExistence type="predicted"/>
<reference evidence="1" key="1">
    <citation type="submission" date="2020-09" db="EMBL/GenBank/DDBJ databases">
        <title>Comparative genome analyses of four rice-infecting Rhizoctonia solani isolates reveal extensive enrichment of homogalacturonan modification genes.</title>
        <authorList>
            <person name="Lee D.-Y."/>
            <person name="Jeon J."/>
            <person name="Kim K.-T."/>
            <person name="Cheong K."/>
            <person name="Song H."/>
            <person name="Choi G."/>
            <person name="Ko J."/>
            <person name="Opiyo S.O."/>
            <person name="Zuo S."/>
            <person name="Madhav S."/>
            <person name="Lee Y.-H."/>
            <person name="Wang G.-L."/>
        </authorList>
    </citation>
    <scope>NUCLEOTIDE SEQUENCE</scope>
    <source>
        <strain evidence="1">AG1-IA WGL</strain>
    </source>
</reference>
<evidence type="ECO:0000313" key="1">
    <source>
        <dbReference type="EMBL" id="KAF8703138.1"/>
    </source>
</evidence>
<protein>
    <submittedName>
        <fullName evidence="1">Uncharacterized protein</fullName>
    </submittedName>
</protein>